<evidence type="ECO:0000313" key="4">
    <source>
        <dbReference type="Proteomes" id="UP000198870"/>
    </source>
</evidence>
<dbReference type="GO" id="GO:0005615">
    <property type="term" value="C:extracellular space"/>
    <property type="evidence" value="ECO:0007669"/>
    <property type="project" value="TreeGrafter"/>
</dbReference>
<feature type="compositionally biased region" description="Basic and acidic residues" evidence="1">
    <location>
        <begin position="90"/>
        <end position="102"/>
    </location>
</feature>
<dbReference type="AlphaFoldDB" id="A0A1G5H2K2"/>
<dbReference type="STRING" id="419481.SAMN05216233_11281"/>
<evidence type="ECO:0000259" key="2">
    <source>
        <dbReference type="PROSITE" id="PS50836"/>
    </source>
</evidence>
<dbReference type="Proteomes" id="UP000198870">
    <property type="component" value="Unassembled WGS sequence"/>
</dbReference>
<reference evidence="3 4" key="1">
    <citation type="submission" date="2016-10" db="EMBL/GenBank/DDBJ databases">
        <authorList>
            <person name="de Groot N.N."/>
        </authorList>
    </citation>
    <scope>NUCLEOTIDE SEQUENCE [LARGE SCALE GENOMIC DNA]</scope>
    <source>
        <strain evidence="3 4">AA1</strain>
    </source>
</reference>
<dbReference type="SMART" id="SM00664">
    <property type="entry name" value="DoH"/>
    <property type="match status" value="1"/>
</dbReference>
<feature type="region of interest" description="Disordered" evidence="1">
    <location>
        <begin position="90"/>
        <end position="112"/>
    </location>
</feature>
<dbReference type="InterPro" id="IPR045266">
    <property type="entry name" value="DOH_DOMON"/>
</dbReference>
<dbReference type="InterPro" id="IPR000945">
    <property type="entry name" value="DBH-like"/>
</dbReference>
<dbReference type="CDD" id="cd09631">
    <property type="entry name" value="DOMON_DOH"/>
    <property type="match status" value="1"/>
</dbReference>
<dbReference type="EMBL" id="FMUX01000012">
    <property type="protein sequence ID" value="SCY57964.1"/>
    <property type="molecule type" value="Genomic_DNA"/>
</dbReference>
<dbReference type="PANTHER" id="PTHR10157">
    <property type="entry name" value="DOPAMINE BETA HYDROXYLASE RELATED"/>
    <property type="match status" value="1"/>
</dbReference>
<dbReference type="GO" id="GO:0006589">
    <property type="term" value="P:octopamine biosynthetic process"/>
    <property type="evidence" value="ECO:0007669"/>
    <property type="project" value="TreeGrafter"/>
</dbReference>
<dbReference type="InterPro" id="IPR005018">
    <property type="entry name" value="DOMON_domain"/>
</dbReference>
<organism evidence="3 4">
    <name type="scientific">Desulfoluna spongiiphila</name>
    <dbReference type="NCBI Taxonomy" id="419481"/>
    <lineage>
        <taxon>Bacteria</taxon>
        <taxon>Pseudomonadati</taxon>
        <taxon>Thermodesulfobacteriota</taxon>
        <taxon>Desulfobacteria</taxon>
        <taxon>Desulfobacterales</taxon>
        <taxon>Desulfolunaceae</taxon>
        <taxon>Desulfoluna</taxon>
    </lineage>
</organism>
<dbReference type="OrthoDB" id="5431229at2"/>
<dbReference type="GO" id="GO:0042420">
    <property type="term" value="P:dopamine catabolic process"/>
    <property type="evidence" value="ECO:0007669"/>
    <property type="project" value="TreeGrafter"/>
</dbReference>
<keyword evidence="4" id="KW-1185">Reference proteome</keyword>
<dbReference type="GO" id="GO:0042421">
    <property type="term" value="P:norepinephrine biosynthetic process"/>
    <property type="evidence" value="ECO:0007669"/>
    <property type="project" value="TreeGrafter"/>
</dbReference>
<dbReference type="Pfam" id="PF03351">
    <property type="entry name" value="DOMON"/>
    <property type="match status" value="1"/>
</dbReference>
<evidence type="ECO:0000256" key="1">
    <source>
        <dbReference type="SAM" id="MobiDB-lite"/>
    </source>
</evidence>
<dbReference type="RefSeq" id="WP_092211962.1">
    <property type="nucleotide sequence ID" value="NZ_FMUX01000012.1"/>
</dbReference>
<feature type="domain" description="DOMON" evidence="2">
    <location>
        <begin position="33"/>
        <end position="151"/>
    </location>
</feature>
<accession>A0A1G5H2K2</accession>
<dbReference type="PANTHER" id="PTHR10157:SF23">
    <property type="entry name" value="MOXD1 HOMOLOG 1"/>
    <property type="match status" value="1"/>
</dbReference>
<name>A0A1G5H2K2_9BACT</name>
<dbReference type="GO" id="GO:0030667">
    <property type="term" value="C:secretory granule membrane"/>
    <property type="evidence" value="ECO:0007669"/>
    <property type="project" value="TreeGrafter"/>
</dbReference>
<dbReference type="PROSITE" id="PS50836">
    <property type="entry name" value="DOMON"/>
    <property type="match status" value="1"/>
</dbReference>
<protein>
    <submittedName>
        <fullName evidence="3">DOMON domain-containing protein</fullName>
    </submittedName>
</protein>
<gene>
    <name evidence="3" type="ORF">SAMN05216233_11281</name>
</gene>
<sequence length="180" mass="19242">MKRLAFGLMLLVLLWGGWTLASSHDFQHTIDDGPMSFSWTVDGENLHVKLTGKTTGWVGVGFNPEKMMKGANFIMGYVKGGKVKVTDHIGNNERNHKADKKSGGANNTSDIAGSEEGGVTEIFFTIPLNSGDSTDTALDPGGVTTVLLGMGGGRDSFRSVHKFRSVHQVTLSTGASEKVK</sequence>
<dbReference type="Gene3D" id="2.60.40.1210">
    <property type="entry name" value="Cellobiose dehydrogenase, cytochrome domain"/>
    <property type="match status" value="1"/>
</dbReference>
<proteinExistence type="predicted"/>
<dbReference type="GO" id="GO:0004500">
    <property type="term" value="F:dopamine beta-monooxygenase activity"/>
    <property type="evidence" value="ECO:0007669"/>
    <property type="project" value="InterPro"/>
</dbReference>
<evidence type="ECO:0000313" key="3">
    <source>
        <dbReference type="EMBL" id="SCY57964.1"/>
    </source>
</evidence>